<protein>
    <recommendedName>
        <fullName evidence="3">SAM-dependent methyltransferase</fullName>
    </recommendedName>
</protein>
<dbReference type="RefSeq" id="WP_063178620.1">
    <property type="nucleotide sequence ID" value="NZ_LQNT01000001.1"/>
</dbReference>
<dbReference type="InterPro" id="IPR029063">
    <property type="entry name" value="SAM-dependent_MTases_sf"/>
</dbReference>
<dbReference type="Proteomes" id="UP000076490">
    <property type="component" value="Unassembled WGS sequence"/>
</dbReference>
<dbReference type="InterPro" id="IPR007536">
    <property type="entry name" value="16SrRNA_methylTrfase_J"/>
</dbReference>
<evidence type="ECO:0000313" key="1">
    <source>
        <dbReference type="EMBL" id="KZE40231.1"/>
    </source>
</evidence>
<dbReference type="GO" id="GO:0008990">
    <property type="term" value="F:rRNA (guanine-N2-)-methyltransferase activity"/>
    <property type="evidence" value="ECO:0007669"/>
    <property type="project" value="InterPro"/>
</dbReference>
<gene>
    <name evidence="1" type="ORF">AV656_02900</name>
</gene>
<accession>A0A163GHP2</accession>
<reference evidence="1 2" key="1">
    <citation type="submission" date="2016-01" db="EMBL/GenBank/DDBJ databases">
        <title>Whole genome sequencing of Bhargavaea cecembensis T14.</title>
        <authorList>
            <person name="Hong K.W."/>
        </authorList>
    </citation>
    <scope>NUCLEOTIDE SEQUENCE [LARGE SCALE GENOMIC DNA]</scope>
    <source>
        <strain evidence="1 2">T14</strain>
    </source>
</reference>
<evidence type="ECO:0008006" key="3">
    <source>
        <dbReference type="Google" id="ProtNLM"/>
    </source>
</evidence>
<proteinExistence type="predicted"/>
<dbReference type="Gene3D" id="3.40.50.150">
    <property type="entry name" value="Vaccinia Virus protein VP39"/>
    <property type="match status" value="1"/>
</dbReference>
<dbReference type="SUPFAM" id="SSF53335">
    <property type="entry name" value="S-adenosyl-L-methionine-dependent methyltransferases"/>
    <property type="match status" value="1"/>
</dbReference>
<comment type="caution">
    <text evidence="1">The sequence shown here is derived from an EMBL/GenBank/DDBJ whole genome shotgun (WGS) entry which is preliminary data.</text>
</comment>
<dbReference type="EMBL" id="LQNT01000001">
    <property type="protein sequence ID" value="KZE40231.1"/>
    <property type="molecule type" value="Genomic_DNA"/>
</dbReference>
<evidence type="ECO:0000313" key="2">
    <source>
        <dbReference type="Proteomes" id="UP000076490"/>
    </source>
</evidence>
<dbReference type="PANTHER" id="PTHR36112">
    <property type="entry name" value="RIBOSOMAL RNA SMALL SUBUNIT METHYLTRANSFERASE J"/>
    <property type="match status" value="1"/>
</dbReference>
<name>A0A163GHP2_9BACL</name>
<dbReference type="AlphaFoldDB" id="A0A163GHP2"/>
<dbReference type="Pfam" id="PF04445">
    <property type="entry name" value="SAM_MT"/>
    <property type="match status" value="1"/>
</dbReference>
<dbReference type="OrthoDB" id="1653798at2"/>
<dbReference type="PANTHER" id="PTHR36112:SF1">
    <property type="entry name" value="RIBOSOMAL RNA SMALL SUBUNIT METHYLTRANSFERASE J"/>
    <property type="match status" value="1"/>
</dbReference>
<organism evidence="1 2">
    <name type="scientific">Bhargavaea cecembensis</name>
    <dbReference type="NCBI Taxonomy" id="394098"/>
    <lineage>
        <taxon>Bacteria</taxon>
        <taxon>Bacillati</taxon>
        <taxon>Bacillota</taxon>
        <taxon>Bacilli</taxon>
        <taxon>Bacillales</taxon>
        <taxon>Caryophanaceae</taxon>
        <taxon>Bhargavaea</taxon>
    </lineage>
</organism>
<sequence>MNQPIVTTGQHPDEESVRLAEQVAGELGTDFVPRRKRSVRKLMTEFGRPVVVAGKERYEYHTDPEVKPLFFHPGLAAIRIKRLQRGGNDAMVEVCDLGPGDAFLDCTMGLASDSTVASFVIGPSGKVTACEADPMVTYIVGHGLATYSDSPEEVLVAMRRIDVRNARAADFLESCAADSYEIVYLDPMFEEAIEESAAFAPLRSAGVHDLPDDRLFREAVRVARRRVVLKAHFRSELFSRYGFTRIDRANTKFHYGYIEIE</sequence>